<dbReference type="EMBL" id="FUZF01000016">
    <property type="protein sequence ID" value="SKB95860.1"/>
    <property type="molecule type" value="Genomic_DNA"/>
</dbReference>
<evidence type="ECO:0000313" key="2">
    <source>
        <dbReference type="EMBL" id="SKB95860.1"/>
    </source>
</evidence>
<organism evidence="2 3">
    <name type="scientific">Sphingobacterium nematocida</name>
    <dbReference type="NCBI Taxonomy" id="1513896"/>
    <lineage>
        <taxon>Bacteria</taxon>
        <taxon>Pseudomonadati</taxon>
        <taxon>Bacteroidota</taxon>
        <taxon>Sphingobacteriia</taxon>
        <taxon>Sphingobacteriales</taxon>
        <taxon>Sphingobacteriaceae</taxon>
        <taxon>Sphingobacterium</taxon>
    </lineage>
</organism>
<name>A0A1T5FI54_9SPHI</name>
<evidence type="ECO:0000256" key="1">
    <source>
        <dbReference type="SAM" id="SignalP"/>
    </source>
</evidence>
<dbReference type="Proteomes" id="UP000190150">
    <property type="component" value="Unassembled WGS sequence"/>
</dbReference>
<reference evidence="3" key="1">
    <citation type="submission" date="2017-02" db="EMBL/GenBank/DDBJ databases">
        <authorList>
            <person name="Varghese N."/>
            <person name="Submissions S."/>
        </authorList>
    </citation>
    <scope>NUCLEOTIDE SEQUENCE [LARGE SCALE GENOMIC DNA]</scope>
    <source>
        <strain evidence="3">DSM 24091</strain>
    </source>
</reference>
<accession>A0A1T5FI54</accession>
<dbReference type="AlphaFoldDB" id="A0A1T5FI54"/>
<protein>
    <submittedName>
        <fullName evidence="2">Uncharacterized protein</fullName>
    </submittedName>
</protein>
<dbReference type="OrthoDB" id="805385at2"/>
<dbReference type="RefSeq" id="WP_079644676.1">
    <property type="nucleotide sequence ID" value="NZ_FUZF01000016.1"/>
</dbReference>
<gene>
    <name evidence="2" type="ORF">SAMN05660841_03281</name>
</gene>
<evidence type="ECO:0000313" key="3">
    <source>
        <dbReference type="Proteomes" id="UP000190150"/>
    </source>
</evidence>
<keyword evidence="3" id="KW-1185">Reference proteome</keyword>
<proteinExistence type="predicted"/>
<keyword evidence="1" id="KW-0732">Signal</keyword>
<sequence length="71" mass="7469">MKRLLFAALFATVAIGGAYAQYTTVQGGTTSQFNCNGVLAPLCRASAPIYQVGSSTPVTDDAILDRTRVNN</sequence>
<feature type="chain" id="PRO_5012436883" evidence="1">
    <location>
        <begin position="21"/>
        <end position="71"/>
    </location>
</feature>
<dbReference type="STRING" id="1513896.SAMN05660841_03281"/>
<feature type="signal peptide" evidence="1">
    <location>
        <begin position="1"/>
        <end position="20"/>
    </location>
</feature>